<protein>
    <recommendedName>
        <fullName evidence="3">GGDEF domain-containing protein</fullName>
    </recommendedName>
</protein>
<evidence type="ECO:0000256" key="2">
    <source>
        <dbReference type="ARBA" id="ARBA00023118"/>
    </source>
</evidence>
<evidence type="ECO:0000256" key="1">
    <source>
        <dbReference type="ARBA" id="ARBA00022741"/>
    </source>
</evidence>
<evidence type="ECO:0000259" key="3">
    <source>
        <dbReference type="PROSITE" id="PS50887"/>
    </source>
</evidence>
<dbReference type="KEGG" id="tum:CBW65_12580"/>
<dbReference type="InterPro" id="IPR000160">
    <property type="entry name" value="GGDEF_dom"/>
</dbReference>
<dbReference type="Gene3D" id="3.30.70.270">
    <property type="match status" value="1"/>
</dbReference>
<dbReference type="PANTHER" id="PTHR36528:SF1">
    <property type="entry name" value="CRISPR SYSTEM SINGLE-STRAND-SPECIFIC DEOXYRIBONUCLEASE CAS10_CSM1 (SUBTYPE III-A)"/>
    <property type="match status" value="1"/>
</dbReference>
<dbReference type="GO" id="GO:0051607">
    <property type="term" value="P:defense response to virus"/>
    <property type="evidence" value="ECO:0007669"/>
    <property type="project" value="UniProtKB-KW"/>
</dbReference>
<dbReference type="EMBL" id="CP021434">
    <property type="protein sequence ID" value="ARU61768.1"/>
    <property type="molecule type" value="Genomic_DNA"/>
</dbReference>
<dbReference type="PROSITE" id="PS50887">
    <property type="entry name" value="GGDEF"/>
    <property type="match status" value="1"/>
</dbReference>
<gene>
    <name evidence="4" type="ORF">CBW65_12580</name>
</gene>
<reference evidence="5" key="1">
    <citation type="submission" date="2017-05" db="EMBL/GenBank/DDBJ databases">
        <authorList>
            <person name="Sung H."/>
        </authorList>
    </citation>
    <scope>NUCLEOTIDE SEQUENCE [LARGE SCALE GENOMIC DNA]</scope>
    <source>
        <strain evidence="5">AR23208</strain>
    </source>
</reference>
<dbReference type="InterPro" id="IPR054767">
    <property type="entry name" value="Cas10-Cmr2_palm2"/>
</dbReference>
<feature type="domain" description="GGDEF" evidence="3">
    <location>
        <begin position="417"/>
        <end position="553"/>
    </location>
</feature>
<keyword evidence="2" id="KW-0051">Antiviral defense</keyword>
<keyword evidence="1" id="KW-0547">Nucleotide-binding</keyword>
<dbReference type="InterPro" id="IPR052117">
    <property type="entry name" value="Cas10/Csm1_subtype-III-A"/>
</dbReference>
<proteinExistence type="predicted"/>
<accession>A0A1Y0IMM0</accession>
<organism evidence="4 5">
    <name type="scientific">Tumebacillus avium</name>
    <dbReference type="NCBI Taxonomy" id="1903704"/>
    <lineage>
        <taxon>Bacteria</taxon>
        <taxon>Bacillati</taxon>
        <taxon>Bacillota</taxon>
        <taxon>Bacilli</taxon>
        <taxon>Bacillales</taxon>
        <taxon>Alicyclobacillaceae</taxon>
        <taxon>Tumebacillus</taxon>
    </lineage>
</organism>
<keyword evidence="5" id="KW-1185">Reference proteome</keyword>
<dbReference type="GO" id="GO:0000166">
    <property type="term" value="F:nucleotide binding"/>
    <property type="evidence" value="ECO:0007669"/>
    <property type="project" value="UniProtKB-KW"/>
</dbReference>
<dbReference type="Pfam" id="PF22335">
    <property type="entry name" value="Cas10-Cmr2_palm2"/>
    <property type="match status" value="1"/>
</dbReference>
<dbReference type="AlphaFoldDB" id="A0A1Y0IMM0"/>
<name>A0A1Y0IMM0_9BACL</name>
<dbReference type="RefSeq" id="WP_087457138.1">
    <property type="nucleotide sequence ID" value="NZ_CP021434.1"/>
</dbReference>
<dbReference type="OrthoDB" id="442064at2"/>
<evidence type="ECO:0000313" key="5">
    <source>
        <dbReference type="Proteomes" id="UP000195437"/>
    </source>
</evidence>
<dbReference type="PANTHER" id="PTHR36528">
    <property type="entry name" value="CRISPR SYSTEM SINGLE-STRAND-SPECIFIC DEOXYRIBONUCLEASE CAS10/CSM1 (SUBTYPE III-A)"/>
    <property type="match status" value="1"/>
</dbReference>
<dbReference type="InterPro" id="IPR043128">
    <property type="entry name" value="Rev_trsase/Diguanyl_cyclase"/>
</dbReference>
<dbReference type="Proteomes" id="UP000195437">
    <property type="component" value="Chromosome"/>
</dbReference>
<evidence type="ECO:0000313" key="4">
    <source>
        <dbReference type="EMBL" id="ARU61768.1"/>
    </source>
</evidence>
<sequence length="713" mass="82015">MSVIDWRSWLRDPFQKIEKRQCREKDYLWRDPVTGVQFAMENKDYDQLLDRAEKQLQGMTPEDAYRAWTTTVFPFGQVSDDLLAFHVPYPAPQSYRESSNGQNIETRNRLADFVLLRTGLYYALFHPDEDEWSNLRGQLLQVKPAMGELQNRVDAIDRFLLTGQVSAEWQDRKFAIVKAGAVKIKQYLLESNKIQEIRGASRLLEEISREYVPQFLREAVTPESVVYSGGGNILLLVPEEQGKRVAERIENMYREMTGSAQAVAFPATVTWGDIDTSNFASTLSWIEQKKTERQMAMGTNFAAAVNVQDKERPYEPTDLHTYLESVQKAEQDTAFLLLQNKAICISCRLREADTYIKRNGVQALCTACFQKVQMGNSQEEERFLREMIDVSQQYRPTLKAPNLQVPKDLDDIAGAKGQIAVVYGDGNNMGKVVERLDSLTQFRYFSVLFDQVTRLATYTTVVECNTKCEVIAVGGDDVLLILPATYALRAARIIGEKFDQALDTYEEQEGMTISFGISIGAAATPFAILFRTASDLLTSAKQVKKQNKSTWRGGSLDFQVVRNASLGEGIQEERKLLFQKRSQDRYQNPILVHQLMRPYSFTQSRMMEAWIKELQKTNGSRSILYHMRDVVQNLSVEESKLHYYYYMLTNRESNEQRQKVHQWIETHPIEGFQNDLLYYKKQDDHVEAVQLYSPWHDLVELWSVVEGGDEREA</sequence>